<feature type="compositionally biased region" description="Polar residues" evidence="1">
    <location>
        <begin position="242"/>
        <end position="253"/>
    </location>
</feature>
<sequence length="276" mass="31895">MTLEQVRQHQKRKQQSLLEEQMTLEQSQRMRQQHELQLELAKHRNAILEQQQQHKQQLEEQQVRRPNQEVLSTSTSTEKQQHKESKVQVENVDPSCPVDQEQTQAQRRPRYVATRHRSMFGYRGPEHRMTMSTTASTDALTEEEHKHAEQLATPVRIPFMITAQNRVRLTMLDYTPKQIDAMTPEQAHAILARGTVSKECKTETKTFSEETREESRRALSPTEMNKSIDLEHGRHRALQKLNAMTPSAVVRTTRSSHRDDHGTRLSAAPSSPPSTA</sequence>
<feature type="region of interest" description="Disordered" evidence="1">
    <location>
        <begin position="49"/>
        <end position="93"/>
    </location>
</feature>
<proteinExistence type="predicted"/>
<dbReference type="Proteomes" id="UP000726737">
    <property type="component" value="Unassembled WGS sequence"/>
</dbReference>
<evidence type="ECO:0000313" key="3">
    <source>
        <dbReference type="Proteomes" id="UP000726737"/>
    </source>
</evidence>
<dbReference type="EMBL" id="JAAAJA010000556">
    <property type="protein sequence ID" value="KAG0251956.1"/>
    <property type="molecule type" value="Genomic_DNA"/>
</dbReference>
<keyword evidence="3" id="KW-1185">Reference proteome</keyword>
<dbReference type="OrthoDB" id="2448986at2759"/>
<feature type="compositionally biased region" description="Basic and acidic residues" evidence="1">
    <location>
        <begin position="56"/>
        <end position="67"/>
    </location>
</feature>
<evidence type="ECO:0000313" key="2">
    <source>
        <dbReference type="EMBL" id="KAG0251956.1"/>
    </source>
</evidence>
<evidence type="ECO:0000256" key="1">
    <source>
        <dbReference type="SAM" id="MobiDB-lite"/>
    </source>
</evidence>
<gene>
    <name evidence="2" type="ORF">BG011_007296</name>
</gene>
<protein>
    <submittedName>
        <fullName evidence="2">Uncharacterized protein</fullName>
    </submittedName>
</protein>
<accession>A0A9P6PTY1</accession>
<name>A0A9P6PTY1_9FUNG</name>
<reference evidence="2" key="1">
    <citation type="journal article" date="2020" name="Fungal Divers.">
        <title>Resolving the Mortierellaceae phylogeny through synthesis of multi-gene phylogenetics and phylogenomics.</title>
        <authorList>
            <person name="Vandepol N."/>
            <person name="Liber J."/>
            <person name="Desiro A."/>
            <person name="Na H."/>
            <person name="Kennedy M."/>
            <person name="Barry K."/>
            <person name="Grigoriev I.V."/>
            <person name="Miller A.N."/>
            <person name="O'Donnell K."/>
            <person name="Stajich J.E."/>
            <person name="Bonito G."/>
        </authorList>
    </citation>
    <scope>NUCLEOTIDE SEQUENCE</scope>
    <source>
        <strain evidence="2">KOD948</strain>
    </source>
</reference>
<feature type="compositionally biased region" description="Basic and acidic residues" evidence="1">
    <location>
        <begin position="202"/>
        <end position="217"/>
    </location>
</feature>
<dbReference type="AlphaFoldDB" id="A0A9P6PTY1"/>
<feature type="compositionally biased region" description="Polar residues" evidence="1">
    <location>
        <begin position="69"/>
        <end position="78"/>
    </location>
</feature>
<comment type="caution">
    <text evidence="2">The sequence shown here is derived from an EMBL/GenBank/DDBJ whole genome shotgun (WGS) entry which is preliminary data.</text>
</comment>
<organism evidence="2 3">
    <name type="scientific">Mortierella polycephala</name>
    <dbReference type="NCBI Taxonomy" id="41804"/>
    <lineage>
        <taxon>Eukaryota</taxon>
        <taxon>Fungi</taxon>
        <taxon>Fungi incertae sedis</taxon>
        <taxon>Mucoromycota</taxon>
        <taxon>Mortierellomycotina</taxon>
        <taxon>Mortierellomycetes</taxon>
        <taxon>Mortierellales</taxon>
        <taxon>Mortierellaceae</taxon>
        <taxon>Mortierella</taxon>
    </lineage>
</organism>
<feature type="region of interest" description="Disordered" evidence="1">
    <location>
        <begin position="202"/>
        <end position="276"/>
    </location>
</feature>